<keyword evidence="3" id="KW-1185">Reference proteome</keyword>
<reference evidence="3" key="1">
    <citation type="journal article" date="2019" name="Int. J. Syst. Evol. Microbiol.">
        <title>The Global Catalogue of Microorganisms (GCM) 10K type strain sequencing project: providing services to taxonomists for standard genome sequencing and annotation.</title>
        <authorList>
            <consortium name="The Broad Institute Genomics Platform"/>
            <consortium name="The Broad Institute Genome Sequencing Center for Infectious Disease"/>
            <person name="Wu L."/>
            <person name="Ma J."/>
        </authorList>
    </citation>
    <scope>NUCLEOTIDE SEQUENCE [LARGE SCALE GENOMIC DNA]</scope>
    <source>
        <strain evidence="3">JCM 6922</strain>
    </source>
</reference>
<name>A0ABP5WCC7_9ACTN</name>
<gene>
    <name evidence="2" type="ORF">GCM10010421_08820</name>
</gene>
<sequence>MAALGDGAAPTAPLRLPRGGRSRRPYRFGQRVPHGHEADDPAAPADGGGQMTVLGAQGCEGVVQRSVDAYAGDLVQGREERGTPVARPHVSGAAPLQ</sequence>
<feature type="region of interest" description="Disordered" evidence="1">
    <location>
        <begin position="1"/>
        <end position="52"/>
    </location>
</feature>
<proteinExistence type="predicted"/>
<protein>
    <submittedName>
        <fullName evidence="2">Uncharacterized protein</fullName>
    </submittedName>
</protein>
<evidence type="ECO:0000313" key="2">
    <source>
        <dbReference type="EMBL" id="GAA2424524.1"/>
    </source>
</evidence>
<dbReference type="Proteomes" id="UP001500460">
    <property type="component" value="Unassembled WGS sequence"/>
</dbReference>
<dbReference type="EMBL" id="BAAATK010000004">
    <property type="protein sequence ID" value="GAA2424524.1"/>
    <property type="molecule type" value="Genomic_DNA"/>
</dbReference>
<comment type="caution">
    <text evidence="2">The sequence shown here is derived from an EMBL/GenBank/DDBJ whole genome shotgun (WGS) entry which is preliminary data.</text>
</comment>
<organism evidence="2 3">
    <name type="scientific">Streptomyces glaucus</name>
    <dbReference type="NCBI Taxonomy" id="284029"/>
    <lineage>
        <taxon>Bacteria</taxon>
        <taxon>Bacillati</taxon>
        <taxon>Actinomycetota</taxon>
        <taxon>Actinomycetes</taxon>
        <taxon>Kitasatosporales</taxon>
        <taxon>Streptomycetaceae</taxon>
        <taxon>Streptomyces</taxon>
    </lineage>
</organism>
<accession>A0ABP5WCC7</accession>
<evidence type="ECO:0000313" key="3">
    <source>
        <dbReference type="Proteomes" id="UP001500460"/>
    </source>
</evidence>
<feature type="region of interest" description="Disordered" evidence="1">
    <location>
        <begin position="74"/>
        <end position="97"/>
    </location>
</feature>
<evidence type="ECO:0000256" key="1">
    <source>
        <dbReference type="SAM" id="MobiDB-lite"/>
    </source>
</evidence>